<accession>A0AAU8BN83</accession>
<gene>
    <name evidence="1" type="ORF">PG915_05615</name>
</gene>
<protein>
    <submittedName>
        <fullName evidence="1">Uncharacterized protein</fullName>
    </submittedName>
</protein>
<proteinExistence type="predicted"/>
<name>A0AAU8BN83_9VIBR</name>
<dbReference type="KEGG" id="vck:PG915_05615"/>
<dbReference type="AlphaFoldDB" id="A0AAU8BN83"/>
<dbReference type="RefSeq" id="WP_353498226.1">
    <property type="nucleotide sequence ID" value="NZ_CP115920.1"/>
</dbReference>
<organism evidence="1">
    <name type="scientific">Vibrio chaetopteri</name>
    <dbReference type="NCBI Taxonomy" id="3016528"/>
    <lineage>
        <taxon>Bacteria</taxon>
        <taxon>Pseudomonadati</taxon>
        <taxon>Pseudomonadota</taxon>
        <taxon>Gammaproteobacteria</taxon>
        <taxon>Vibrionales</taxon>
        <taxon>Vibrionaceae</taxon>
        <taxon>Vibrio</taxon>
    </lineage>
</organism>
<evidence type="ECO:0000313" key="1">
    <source>
        <dbReference type="EMBL" id="XCD17006.1"/>
    </source>
</evidence>
<dbReference type="EMBL" id="CP115920">
    <property type="protein sequence ID" value="XCD17006.1"/>
    <property type="molecule type" value="Genomic_DNA"/>
</dbReference>
<reference evidence="1" key="1">
    <citation type="submission" date="2023-01" db="EMBL/GenBank/DDBJ databases">
        <title>Vibrio sp. CB1-14 genome sequencing.</title>
        <authorList>
            <person name="Otstavnykh N."/>
            <person name="Isaeva M."/>
            <person name="Meleshko D."/>
        </authorList>
    </citation>
    <scope>NUCLEOTIDE SEQUENCE</scope>
    <source>
        <strain evidence="1">CB1-14</strain>
    </source>
</reference>
<sequence length="99" mass="10905">MLFCVSDWSNDEIVEAGSSLEAAIMLTGDVRLRAILPSELSGATVVCAMCAPYEGWLEATMETCRDDMARVLILDSFESTEHFTPQPFGITLSIHLTFK</sequence>